<evidence type="ECO:0000313" key="3">
    <source>
        <dbReference type="Proteomes" id="UP000719942"/>
    </source>
</evidence>
<accession>A0ABS7DME2</accession>
<keyword evidence="1" id="KW-0812">Transmembrane</keyword>
<organism evidence="2 3">
    <name type="scientific">Caproiciproducens faecalis</name>
    <dbReference type="NCBI Taxonomy" id="2820301"/>
    <lineage>
        <taxon>Bacteria</taxon>
        <taxon>Bacillati</taxon>
        <taxon>Bacillota</taxon>
        <taxon>Clostridia</taxon>
        <taxon>Eubacteriales</taxon>
        <taxon>Acutalibacteraceae</taxon>
        <taxon>Caproiciproducens</taxon>
    </lineage>
</organism>
<keyword evidence="1" id="KW-0472">Membrane</keyword>
<evidence type="ECO:0000313" key="2">
    <source>
        <dbReference type="EMBL" id="MBW7572457.1"/>
    </source>
</evidence>
<gene>
    <name evidence="2" type="ORF">J5W02_06480</name>
</gene>
<reference evidence="2 3" key="1">
    <citation type="submission" date="2021-03" db="EMBL/GenBank/DDBJ databases">
        <title>Caproiciproducens sp. nov. isolated from feces of cow.</title>
        <authorList>
            <person name="Choi J.-Y."/>
        </authorList>
    </citation>
    <scope>NUCLEOTIDE SEQUENCE [LARGE SCALE GENOMIC DNA]</scope>
    <source>
        <strain evidence="2 3">AGMB10547</strain>
    </source>
</reference>
<dbReference type="RefSeq" id="WP_219964863.1">
    <property type="nucleotide sequence ID" value="NZ_JAGFNZ010000002.1"/>
</dbReference>
<dbReference type="EMBL" id="JAGFNZ010000002">
    <property type="protein sequence ID" value="MBW7572457.1"/>
    <property type="molecule type" value="Genomic_DNA"/>
</dbReference>
<feature type="transmembrane region" description="Helical" evidence="1">
    <location>
        <begin position="26"/>
        <end position="44"/>
    </location>
</feature>
<keyword evidence="1" id="KW-1133">Transmembrane helix</keyword>
<dbReference type="Proteomes" id="UP000719942">
    <property type="component" value="Unassembled WGS sequence"/>
</dbReference>
<protein>
    <submittedName>
        <fullName evidence="2">Uncharacterized protein</fullName>
    </submittedName>
</protein>
<keyword evidence="3" id="KW-1185">Reference proteome</keyword>
<name>A0ABS7DME2_9FIRM</name>
<sequence>MKKRADNPSVTINIFSGNKISLDGKSMVYILVVLVFLTLVISICDPELRADLIRSLIGMASAH</sequence>
<evidence type="ECO:0000256" key="1">
    <source>
        <dbReference type="SAM" id="Phobius"/>
    </source>
</evidence>
<comment type="caution">
    <text evidence="2">The sequence shown here is derived from an EMBL/GenBank/DDBJ whole genome shotgun (WGS) entry which is preliminary data.</text>
</comment>
<proteinExistence type="predicted"/>